<feature type="region of interest" description="Disordered" evidence="1">
    <location>
        <begin position="50"/>
        <end position="74"/>
    </location>
</feature>
<reference evidence="2" key="1">
    <citation type="submission" date="2016-03" db="EMBL/GenBank/DDBJ databases">
        <authorList>
            <person name="Borrel G."/>
            <person name="Mccann A."/>
            <person name="O'Toole P.W."/>
        </authorList>
    </citation>
    <scope>NUCLEOTIDE SEQUENCE</scope>
    <source>
        <strain evidence="2">183</strain>
    </source>
</reference>
<dbReference type="EMBL" id="LVVT01000021">
    <property type="protein sequence ID" value="TQS81890.1"/>
    <property type="molecule type" value="Genomic_DNA"/>
</dbReference>
<dbReference type="Gene3D" id="1.10.1220.10">
    <property type="entry name" value="Met repressor-like"/>
    <property type="match status" value="1"/>
</dbReference>
<dbReference type="AlphaFoldDB" id="A0A8J8PDG3"/>
<dbReference type="InterPro" id="IPR013321">
    <property type="entry name" value="Arc_rbn_hlx_hlx"/>
</dbReference>
<evidence type="ECO:0000313" key="3">
    <source>
        <dbReference type="Proteomes" id="UP000752814"/>
    </source>
</evidence>
<proteinExistence type="predicted"/>
<evidence type="ECO:0008006" key="4">
    <source>
        <dbReference type="Google" id="ProtNLM"/>
    </source>
</evidence>
<evidence type="ECO:0000313" key="2">
    <source>
        <dbReference type="EMBL" id="TQS81890.1"/>
    </source>
</evidence>
<name>A0A8J8PDG3_9ARCH</name>
<comment type="caution">
    <text evidence="2">The sequence shown here is derived from an EMBL/GenBank/DDBJ whole genome shotgun (WGS) entry which is preliminary data.</text>
</comment>
<dbReference type="GeneID" id="41323587"/>
<dbReference type="InterPro" id="IPR010985">
    <property type="entry name" value="Ribbon_hlx_hlx"/>
</dbReference>
<protein>
    <recommendedName>
        <fullName evidence="4">Ribbon-helix-helix protein CopG domain-containing protein</fullName>
    </recommendedName>
</protein>
<dbReference type="SUPFAM" id="SSF47598">
    <property type="entry name" value="Ribbon-helix-helix"/>
    <property type="match status" value="1"/>
</dbReference>
<dbReference type="GO" id="GO:0006355">
    <property type="term" value="P:regulation of DNA-templated transcription"/>
    <property type="evidence" value="ECO:0007669"/>
    <property type="project" value="InterPro"/>
</dbReference>
<evidence type="ECO:0000256" key="1">
    <source>
        <dbReference type="SAM" id="MobiDB-lite"/>
    </source>
</evidence>
<dbReference type="RefSeq" id="WP_020449054.1">
    <property type="nucleotide sequence ID" value="NZ_CAYAXV010000004.1"/>
</dbReference>
<dbReference type="CDD" id="cd22231">
    <property type="entry name" value="RHH_NikR_HicB-like"/>
    <property type="match status" value="1"/>
</dbReference>
<gene>
    <name evidence="2" type="ORF">A3207_08335</name>
</gene>
<feature type="compositionally biased region" description="Basic and acidic residues" evidence="1">
    <location>
        <begin position="50"/>
        <end position="61"/>
    </location>
</feature>
<accession>A0A8J8PDG3</accession>
<dbReference type="Proteomes" id="UP000752814">
    <property type="component" value="Unassembled WGS sequence"/>
</dbReference>
<sequence>MPKRAPPKTPVKLTFPTEMLPEIDRAVKEGLFSGRSEFIMYLVRSHLDKMEDRDKSKRDYDVYAAQTKKPKTKQ</sequence>
<organism evidence="2 3">
    <name type="scientific">Candidatus Methanomassiliicoccus intestinalis</name>
    <dbReference type="NCBI Taxonomy" id="1406512"/>
    <lineage>
        <taxon>Archaea</taxon>
        <taxon>Methanobacteriati</taxon>
        <taxon>Thermoplasmatota</taxon>
        <taxon>Thermoplasmata</taxon>
        <taxon>Methanomassiliicoccales</taxon>
        <taxon>Methanomassiliicoccaceae</taxon>
        <taxon>Methanomassiliicoccus</taxon>
    </lineage>
</organism>